<dbReference type="AlphaFoldDB" id="B0T8B9"/>
<feature type="transmembrane region" description="Helical" evidence="1">
    <location>
        <begin position="7"/>
        <end position="29"/>
    </location>
</feature>
<dbReference type="STRING" id="366602.Caul_0687"/>
<feature type="transmembrane region" description="Helical" evidence="1">
    <location>
        <begin position="66"/>
        <end position="85"/>
    </location>
</feature>
<protein>
    <recommendedName>
        <fullName evidence="3">Transmembrane protein</fullName>
    </recommendedName>
</protein>
<feature type="transmembrane region" description="Helical" evidence="1">
    <location>
        <begin position="91"/>
        <end position="114"/>
    </location>
</feature>
<accession>B0T8B9</accession>
<evidence type="ECO:0008006" key="3">
    <source>
        <dbReference type="Google" id="ProtNLM"/>
    </source>
</evidence>
<reference evidence="2" key="1">
    <citation type="submission" date="2008-01" db="EMBL/GenBank/DDBJ databases">
        <title>Complete sequence of chromosome of Caulobacter sp. K31.</title>
        <authorList>
            <consortium name="US DOE Joint Genome Institute"/>
            <person name="Copeland A."/>
            <person name="Lucas S."/>
            <person name="Lapidus A."/>
            <person name="Barry K."/>
            <person name="Glavina del Rio T."/>
            <person name="Dalin E."/>
            <person name="Tice H."/>
            <person name="Pitluck S."/>
            <person name="Bruce D."/>
            <person name="Goodwin L."/>
            <person name="Thompson L.S."/>
            <person name="Brettin T."/>
            <person name="Detter J.C."/>
            <person name="Han C."/>
            <person name="Schmutz J."/>
            <person name="Larimer F."/>
            <person name="Land M."/>
            <person name="Hauser L."/>
            <person name="Kyrpides N."/>
            <person name="Kim E."/>
            <person name="Stephens C."/>
            <person name="Richardson P."/>
        </authorList>
    </citation>
    <scope>NUCLEOTIDE SEQUENCE [LARGE SCALE GENOMIC DNA]</scope>
    <source>
        <strain evidence="2">K31</strain>
    </source>
</reference>
<dbReference type="EMBL" id="CP000927">
    <property type="protein sequence ID" value="ABZ69820.1"/>
    <property type="molecule type" value="Genomic_DNA"/>
</dbReference>
<dbReference type="eggNOG" id="ENOG5033KHC">
    <property type="taxonomic scope" value="Bacteria"/>
</dbReference>
<feature type="transmembrane region" description="Helical" evidence="1">
    <location>
        <begin position="41"/>
        <end position="59"/>
    </location>
</feature>
<keyword evidence="1" id="KW-0812">Transmembrane</keyword>
<gene>
    <name evidence="2" type="ordered locus">Caul_0687</name>
</gene>
<proteinExistence type="predicted"/>
<evidence type="ECO:0000313" key="2">
    <source>
        <dbReference type="EMBL" id="ABZ69820.1"/>
    </source>
</evidence>
<dbReference type="KEGG" id="cak:Caul_0687"/>
<dbReference type="HOGENOM" id="CLU_1544851_0_0_5"/>
<feature type="transmembrane region" description="Helical" evidence="1">
    <location>
        <begin position="145"/>
        <end position="165"/>
    </location>
</feature>
<sequence>MMRQETVWRLAGFAAVLGGLIDLIGPLFYPHLAQPLRLSTYVAIDVLLLFGMLGVRSVAGATMGWLGLAGFVIAVTGVLLVRTSAAGIWGAASYTVASAVWSIGMAVIGAALLLNKGPFRVAAALWIAALVIGLAGLALKDQGLVHRLAGWCFALGFVVAGASLARTASRAEA</sequence>
<feature type="transmembrane region" description="Helical" evidence="1">
    <location>
        <begin position="121"/>
        <end position="139"/>
    </location>
</feature>
<organism evidence="2">
    <name type="scientific">Caulobacter sp. (strain K31)</name>
    <dbReference type="NCBI Taxonomy" id="366602"/>
    <lineage>
        <taxon>Bacteria</taxon>
        <taxon>Pseudomonadati</taxon>
        <taxon>Pseudomonadota</taxon>
        <taxon>Alphaproteobacteria</taxon>
        <taxon>Caulobacterales</taxon>
        <taxon>Caulobacteraceae</taxon>
        <taxon>Caulobacter</taxon>
    </lineage>
</organism>
<name>B0T8B9_CAUSK</name>
<keyword evidence="1" id="KW-0472">Membrane</keyword>
<evidence type="ECO:0000256" key="1">
    <source>
        <dbReference type="SAM" id="Phobius"/>
    </source>
</evidence>
<keyword evidence="1" id="KW-1133">Transmembrane helix</keyword>